<reference evidence="3 4" key="1">
    <citation type="submission" date="2024-04" db="EMBL/GenBank/DDBJ databases">
        <title>Draft genome sequence of Sessilibacter corallicola NBRC 116591.</title>
        <authorList>
            <person name="Miyakawa T."/>
            <person name="Kusuya Y."/>
            <person name="Miura T."/>
        </authorList>
    </citation>
    <scope>NUCLEOTIDE SEQUENCE [LARGE SCALE GENOMIC DNA]</scope>
    <source>
        <strain evidence="3 4">KU-00831-HH</strain>
    </source>
</reference>
<dbReference type="InterPro" id="IPR052737">
    <property type="entry name" value="Omega-amidase_YafV"/>
</dbReference>
<evidence type="ECO:0000313" key="4">
    <source>
        <dbReference type="Proteomes" id="UP001465153"/>
    </source>
</evidence>
<gene>
    <name evidence="3" type="ORF">NBRC116591_24210</name>
</gene>
<dbReference type="SUPFAM" id="SSF56317">
    <property type="entry name" value="Carbon-nitrogen hydrolase"/>
    <property type="match status" value="1"/>
</dbReference>
<dbReference type="InterPro" id="IPR003010">
    <property type="entry name" value="C-N_Hydrolase"/>
</dbReference>
<keyword evidence="4" id="KW-1185">Reference proteome</keyword>
<comment type="similarity">
    <text evidence="1">Belongs to the carbon-nitrogen hydrolase superfamily. NIT1/NIT2 family.</text>
</comment>
<dbReference type="Proteomes" id="UP001465153">
    <property type="component" value="Unassembled WGS sequence"/>
</dbReference>
<dbReference type="PANTHER" id="PTHR47799:SF1">
    <property type="entry name" value="OMEGA-AMIDASE YAFV"/>
    <property type="match status" value="1"/>
</dbReference>
<dbReference type="PROSITE" id="PS50263">
    <property type="entry name" value="CN_HYDROLASE"/>
    <property type="match status" value="1"/>
</dbReference>
<dbReference type="PANTHER" id="PTHR47799">
    <property type="entry name" value="OMEGA-AMIDASE YAFV"/>
    <property type="match status" value="1"/>
</dbReference>
<dbReference type="NCBIfam" id="NF007757">
    <property type="entry name" value="PRK10438.1"/>
    <property type="match status" value="1"/>
</dbReference>
<evidence type="ECO:0000256" key="1">
    <source>
        <dbReference type="ARBA" id="ARBA00010613"/>
    </source>
</evidence>
<accession>A0ABQ0AAC7</accession>
<dbReference type="InterPro" id="IPR036526">
    <property type="entry name" value="C-N_Hydrolase_sf"/>
</dbReference>
<sequence length="262" mass="30310">MIQPLRVSLVQTDLIWHEPEKNRQMLGKKFDQLSGKTDLIVLPEMFTSGFTTEPDLDITDSAAPTLAWMVEQANRLDAAICGSTVFNDGTSNTNRLWFVPPHGEPVHYDKVHLFRMADEHKRYAPGDQRKCVTYKGWKILLTVCYDLRFPVFCRNKNDYDAMICIASWPESRRHPWRSLLMARAIENLSYVIGVNRVGEDGKGWRFSGDSMLINHRGETLIDQPTHQEFIETGVLDYNELHAFREKFPAWMDADDFDITLKQ</sequence>
<feature type="domain" description="CN hydrolase" evidence="2">
    <location>
        <begin position="5"/>
        <end position="242"/>
    </location>
</feature>
<dbReference type="PROSITE" id="PS01227">
    <property type="entry name" value="UPF0012"/>
    <property type="match status" value="1"/>
</dbReference>
<dbReference type="Gene3D" id="3.60.110.10">
    <property type="entry name" value="Carbon-nitrogen hydrolase"/>
    <property type="match status" value="1"/>
</dbReference>
<dbReference type="InterPro" id="IPR001110">
    <property type="entry name" value="UPF0012_CS"/>
</dbReference>
<protein>
    <submittedName>
        <fullName evidence="3">Amidohydrolase</fullName>
    </submittedName>
</protein>
<evidence type="ECO:0000313" key="3">
    <source>
        <dbReference type="EMBL" id="GAA6168610.1"/>
    </source>
</evidence>
<dbReference type="RefSeq" id="WP_353303341.1">
    <property type="nucleotide sequence ID" value="NZ_BAABWN010000007.1"/>
</dbReference>
<proteinExistence type="inferred from homology"/>
<comment type="caution">
    <text evidence="3">The sequence shown here is derived from an EMBL/GenBank/DDBJ whole genome shotgun (WGS) entry which is preliminary data.</text>
</comment>
<evidence type="ECO:0000259" key="2">
    <source>
        <dbReference type="PROSITE" id="PS50263"/>
    </source>
</evidence>
<name>A0ABQ0AAC7_9GAMM</name>
<dbReference type="CDD" id="cd07575">
    <property type="entry name" value="Xc-1258_like"/>
    <property type="match status" value="1"/>
</dbReference>
<dbReference type="EMBL" id="BAABWN010000007">
    <property type="protein sequence ID" value="GAA6168610.1"/>
    <property type="molecule type" value="Genomic_DNA"/>
</dbReference>
<dbReference type="Pfam" id="PF00795">
    <property type="entry name" value="CN_hydrolase"/>
    <property type="match status" value="1"/>
</dbReference>
<organism evidence="3 4">
    <name type="scientific">Sessilibacter corallicola</name>
    <dbReference type="NCBI Taxonomy" id="2904075"/>
    <lineage>
        <taxon>Bacteria</taxon>
        <taxon>Pseudomonadati</taxon>
        <taxon>Pseudomonadota</taxon>
        <taxon>Gammaproteobacteria</taxon>
        <taxon>Cellvibrionales</taxon>
        <taxon>Cellvibrionaceae</taxon>
        <taxon>Sessilibacter</taxon>
    </lineage>
</organism>